<protein>
    <submittedName>
        <fullName evidence="2">DUF1192 domain-containing protein</fullName>
    </submittedName>
</protein>
<organism evidence="2 3">
    <name type="scientific">Chelativorans salis</name>
    <dbReference type="NCBI Taxonomy" id="2978478"/>
    <lineage>
        <taxon>Bacteria</taxon>
        <taxon>Pseudomonadati</taxon>
        <taxon>Pseudomonadota</taxon>
        <taxon>Alphaproteobacteria</taxon>
        <taxon>Hyphomicrobiales</taxon>
        <taxon>Phyllobacteriaceae</taxon>
        <taxon>Chelativorans</taxon>
    </lineage>
</organism>
<feature type="coiled-coil region" evidence="1">
    <location>
        <begin position="24"/>
        <end position="58"/>
    </location>
</feature>
<dbReference type="Pfam" id="PF06698">
    <property type="entry name" value="DUF1192"/>
    <property type="match status" value="1"/>
</dbReference>
<dbReference type="EMBL" id="JAOCZP010000004">
    <property type="protein sequence ID" value="MCT7376543.1"/>
    <property type="molecule type" value="Genomic_DNA"/>
</dbReference>
<evidence type="ECO:0000313" key="3">
    <source>
        <dbReference type="Proteomes" id="UP001320831"/>
    </source>
</evidence>
<accession>A0ABT2LSE3</accession>
<proteinExistence type="predicted"/>
<dbReference type="RefSeq" id="WP_260904571.1">
    <property type="nucleotide sequence ID" value="NZ_JAOCZP010000004.1"/>
</dbReference>
<keyword evidence="1" id="KW-0175">Coiled coil</keyword>
<evidence type="ECO:0000256" key="1">
    <source>
        <dbReference type="SAM" id="Coils"/>
    </source>
</evidence>
<gene>
    <name evidence="2" type="ORF">N5A92_16030</name>
</gene>
<comment type="caution">
    <text evidence="2">The sequence shown here is derived from an EMBL/GenBank/DDBJ whole genome shotgun (WGS) entry which is preliminary data.</text>
</comment>
<reference evidence="2 3" key="1">
    <citation type="submission" date="2022-09" db="EMBL/GenBank/DDBJ databases">
        <title>Chelativorans salina sp. nov., a novel slightly halophilic bacterium isolated from a saline lake sediment enrichment.</title>
        <authorList>
            <person name="Gao L."/>
            <person name="Fang B.-Z."/>
            <person name="Li W.-J."/>
        </authorList>
    </citation>
    <scope>NUCLEOTIDE SEQUENCE [LARGE SCALE GENOMIC DNA]</scope>
    <source>
        <strain evidence="2 3">EGI FJ00035</strain>
    </source>
</reference>
<dbReference type="Proteomes" id="UP001320831">
    <property type="component" value="Unassembled WGS sequence"/>
</dbReference>
<keyword evidence="3" id="KW-1185">Reference proteome</keyword>
<dbReference type="InterPro" id="IPR009579">
    <property type="entry name" value="DUF1192"/>
</dbReference>
<sequence length="62" mass="7066">MVEENIPAKRPAYTIGQDISTFSVEELRRTIAMLGEEITRLEQELQAKDTTKAAAEALFRRK</sequence>
<evidence type="ECO:0000313" key="2">
    <source>
        <dbReference type="EMBL" id="MCT7376543.1"/>
    </source>
</evidence>
<name>A0ABT2LSE3_9HYPH</name>